<dbReference type="AlphaFoldDB" id="A0A0E9VA48"/>
<reference evidence="1" key="1">
    <citation type="submission" date="2014-11" db="EMBL/GenBank/DDBJ databases">
        <authorList>
            <person name="Amaro Gonzalez C."/>
        </authorList>
    </citation>
    <scope>NUCLEOTIDE SEQUENCE</scope>
</reference>
<name>A0A0E9VA48_ANGAN</name>
<reference evidence="1" key="2">
    <citation type="journal article" date="2015" name="Fish Shellfish Immunol.">
        <title>Early steps in the European eel (Anguilla anguilla)-Vibrio vulnificus interaction in the gills: Role of the RtxA13 toxin.</title>
        <authorList>
            <person name="Callol A."/>
            <person name="Pajuelo D."/>
            <person name="Ebbesson L."/>
            <person name="Teles M."/>
            <person name="MacKenzie S."/>
            <person name="Amaro C."/>
        </authorList>
    </citation>
    <scope>NUCLEOTIDE SEQUENCE</scope>
</reference>
<sequence length="50" mass="6001">MTENRGLNPKSGFWIISKRTVLDLSMKLILEFHFGKWFYVHSDWSVWTPT</sequence>
<proteinExistence type="predicted"/>
<evidence type="ECO:0000313" key="1">
    <source>
        <dbReference type="EMBL" id="JAH74917.1"/>
    </source>
</evidence>
<accession>A0A0E9VA48</accession>
<dbReference type="EMBL" id="GBXM01033660">
    <property type="protein sequence ID" value="JAH74917.1"/>
    <property type="molecule type" value="Transcribed_RNA"/>
</dbReference>
<protein>
    <submittedName>
        <fullName evidence="1">Uncharacterized protein</fullName>
    </submittedName>
</protein>
<organism evidence="1">
    <name type="scientific">Anguilla anguilla</name>
    <name type="common">European freshwater eel</name>
    <name type="synonym">Muraena anguilla</name>
    <dbReference type="NCBI Taxonomy" id="7936"/>
    <lineage>
        <taxon>Eukaryota</taxon>
        <taxon>Metazoa</taxon>
        <taxon>Chordata</taxon>
        <taxon>Craniata</taxon>
        <taxon>Vertebrata</taxon>
        <taxon>Euteleostomi</taxon>
        <taxon>Actinopterygii</taxon>
        <taxon>Neopterygii</taxon>
        <taxon>Teleostei</taxon>
        <taxon>Anguilliformes</taxon>
        <taxon>Anguillidae</taxon>
        <taxon>Anguilla</taxon>
    </lineage>
</organism>